<evidence type="ECO:0000313" key="2">
    <source>
        <dbReference type="EMBL" id="KAK3586244.1"/>
    </source>
</evidence>
<dbReference type="CDD" id="cd22278">
    <property type="entry name" value="DPBB_GH45_endoglucanase"/>
    <property type="match status" value="1"/>
</dbReference>
<reference evidence="2" key="1">
    <citation type="journal article" date="2021" name="Genome Biol. Evol.">
        <title>A High-Quality Reference Genome for a Parasitic Bivalve with Doubly Uniparental Inheritance (Bivalvia: Unionida).</title>
        <authorList>
            <person name="Smith C.H."/>
        </authorList>
    </citation>
    <scope>NUCLEOTIDE SEQUENCE</scope>
    <source>
        <strain evidence="2">CHS0354</strain>
    </source>
</reference>
<accession>A0AAE0VQ97</accession>
<evidence type="ECO:0008006" key="4">
    <source>
        <dbReference type="Google" id="ProtNLM"/>
    </source>
</evidence>
<name>A0AAE0VQ97_9BIVA</name>
<keyword evidence="3" id="KW-1185">Reference proteome</keyword>
<dbReference type="InterPro" id="IPR036908">
    <property type="entry name" value="RlpA-like_sf"/>
</dbReference>
<reference evidence="2" key="2">
    <citation type="journal article" date="2021" name="Genome Biol. Evol.">
        <title>Developing a high-quality reference genome for a parasitic bivalve with doubly uniparental inheritance (Bivalvia: Unionida).</title>
        <authorList>
            <person name="Smith C.H."/>
        </authorList>
    </citation>
    <scope>NUCLEOTIDE SEQUENCE</scope>
    <source>
        <strain evidence="2">CHS0354</strain>
        <tissue evidence="2">Mantle</tissue>
    </source>
</reference>
<protein>
    <recommendedName>
        <fullName evidence="4">Cellulase</fullName>
    </recommendedName>
</protein>
<proteinExistence type="predicted"/>
<keyword evidence="1" id="KW-0472">Membrane</keyword>
<gene>
    <name evidence="2" type="ORF">CHS0354_028608</name>
</gene>
<dbReference type="Gene3D" id="2.40.40.10">
    <property type="entry name" value="RlpA-like domain"/>
    <property type="match status" value="1"/>
</dbReference>
<dbReference type="SUPFAM" id="SSF50685">
    <property type="entry name" value="Barwin-like endoglucanases"/>
    <property type="match status" value="1"/>
</dbReference>
<dbReference type="EMBL" id="JAEAOA010001713">
    <property type="protein sequence ID" value="KAK3586244.1"/>
    <property type="molecule type" value="Genomic_DNA"/>
</dbReference>
<comment type="caution">
    <text evidence="2">The sequence shown here is derived from an EMBL/GenBank/DDBJ whole genome shotgun (WGS) entry which is preliminary data.</text>
</comment>
<keyword evidence="1" id="KW-1133">Transmembrane helix</keyword>
<dbReference type="Pfam" id="PF22514">
    <property type="entry name" value="EXPB1_D1"/>
    <property type="match status" value="1"/>
</dbReference>
<evidence type="ECO:0000313" key="3">
    <source>
        <dbReference type="Proteomes" id="UP001195483"/>
    </source>
</evidence>
<reference evidence="2" key="3">
    <citation type="submission" date="2023-05" db="EMBL/GenBank/DDBJ databases">
        <authorList>
            <person name="Smith C.H."/>
        </authorList>
    </citation>
    <scope>NUCLEOTIDE SEQUENCE</scope>
    <source>
        <strain evidence="2">CHS0354</strain>
        <tissue evidence="2">Mantle</tissue>
    </source>
</reference>
<keyword evidence="1" id="KW-0812">Transmembrane</keyword>
<sequence length="335" mass="37719">MKENKADNKIGIRWTLISCSKLVNLQWNSASPLPTFCDGTRNNINSVLIKSKHTDEVNEFTYMRINVKPDGHEERDVIRSVIKVNLFLSCKEFIKIKPMWKGINTKLRIFNRNVLQMRDKIGHSFTMNLIGYLSICIFILAGCKAEQKCTGNPRMYNGKMCASTTWYIDGRKGACGCGPANGDSQFDWNHSGFVAAASQNMFDHNPSKSWCGQMCGKCIKLTSTGGFVPGQGSSVAAGQSCVFMVSNLCPNEYPNLRWCSQDSRNGYLNQYGYRAHFDLEDGAGQIRSIGWRDHNPEVTYEEVNCNQAHQQDSRTPSNGMYRQCQCGQHGKQEIN</sequence>
<feature type="transmembrane region" description="Helical" evidence="1">
    <location>
        <begin position="125"/>
        <end position="142"/>
    </location>
</feature>
<organism evidence="2 3">
    <name type="scientific">Potamilus streckersoni</name>
    <dbReference type="NCBI Taxonomy" id="2493646"/>
    <lineage>
        <taxon>Eukaryota</taxon>
        <taxon>Metazoa</taxon>
        <taxon>Spiralia</taxon>
        <taxon>Lophotrochozoa</taxon>
        <taxon>Mollusca</taxon>
        <taxon>Bivalvia</taxon>
        <taxon>Autobranchia</taxon>
        <taxon>Heteroconchia</taxon>
        <taxon>Palaeoheterodonta</taxon>
        <taxon>Unionida</taxon>
        <taxon>Unionoidea</taxon>
        <taxon>Unionidae</taxon>
        <taxon>Ambleminae</taxon>
        <taxon>Lampsilini</taxon>
        <taxon>Potamilus</taxon>
    </lineage>
</organism>
<dbReference type="Proteomes" id="UP001195483">
    <property type="component" value="Unassembled WGS sequence"/>
</dbReference>
<dbReference type="AlphaFoldDB" id="A0AAE0VQ97"/>
<evidence type="ECO:0000256" key="1">
    <source>
        <dbReference type="SAM" id="Phobius"/>
    </source>
</evidence>